<dbReference type="EMBL" id="ASPP01010646">
    <property type="protein sequence ID" value="ETO22546.1"/>
    <property type="molecule type" value="Genomic_DNA"/>
</dbReference>
<dbReference type="AlphaFoldDB" id="X6N920"/>
<organism evidence="1 2">
    <name type="scientific">Reticulomyxa filosa</name>
    <dbReference type="NCBI Taxonomy" id="46433"/>
    <lineage>
        <taxon>Eukaryota</taxon>
        <taxon>Sar</taxon>
        <taxon>Rhizaria</taxon>
        <taxon>Retaria</taxon>
        <taxon>Foraminifera</taxon>
        <taxon>Monothalamids</taxon>
        <taxon>Reticulomyxidae</taxon>
        <taxon>Reticulomyxa</taxon>
    </lineage>
</organism>
<proteinExistence type="predicted"/>
<reference evidence="1 2" key="1">
    <citation type="journal article" date="2013" name="Curr. Biol.">
        <title>The Genome of the Foraminiferan Reticulomyxa filosa.</title>
        <authorList>
            <person name="Glockner G."/>
            <person name="Hulsmann N."/>
            <person name="Schleicher M."/>
            <person name="Noegel A.A."/>
            <person name="Eichinger L."/>
            <person name="Gallinger C."/>
            <person name="Pawlowski J."/>
            <person name="Sierra R."/>
            <person name="Euteneuer U."/>
            <person name="Pillet L."/>
            <person name="Moustafa A."/>
            <person name="Platzer M."/>
            <person name="Groth M."/>
            <person name="Szafranski K."/>
            <person name="Schliwa M."/>
        </authorList>
    </citation>
    <scope>NUCLEOTIDE SEQUENCE [LARGE SCALE GENOMIC DNA]</scope>
</reference>
<dbReference type="Proteomes" id="UP000023152">
    <property type="component" value="Unassembled WGS sequence"/>
</dbReference>
<evidence type="ECO:0000313" key="2">
    <source>
        <dbReference type="Proteomes" id="UP000023152"/>
    </source>
</evidence>
<sequence>MADRQGQRCYEPVENKTFTSSALSNKADDKAKASEQIKTLFIVTGSDVSNTKTKDEQSNKHNGEFLLLFPAFAPSTCFVFEVEMLELFMDSQTKQFFPKKKNGSDFHIKRSRYYFGHLFRVELFSISNPKQSIIETTVKAELVDFIAARSNCGKWKFEKEENILKHKLYNEFSKETAKTFWSNKLADEKRDKSWKVSIIS</sequence>
<accession>X6N920</accession>
<name>X6N920_RETFI</name>
<evidence type="ECO:0000313" key="1">
    <source>
        <dbReference type="EMBL" id="ETO22546.1"/>
    </source>
</evidence>
<protein>
    <submittedName>
        <fullName evidence="1">Uncharacterized protein</fullName>
    </submittedName>
</protein>
<keyword evidence="2" id="KW-1185">Reference proteome</keyword>
<comment type="caution">
    <text evidence="1">The sequence shown here is derived from an EMBL/GenBank/DDBJ whole genome shotgun (WGS) entry which is preliminary data.</text>
</comment>
<gene>
    <name evidence="1" type="ORF">RFI_14649</name>
</gene>